<sequence>MPKLSAGVLLYRFNDGAIEVLIGHPGGPFWAKRDEGAWSIPKGEYDEGEDPWAAACREFTEEIGKPPPDGPRIEFPPLKQPSGKIVKAFAVHADLDLDGAVSNTFTMEWPKGSGNFREYPEIDRVGWFPLDEARSKLVTGQRPLLDQLVAAVEAAEPDVSQQH</sequence>
<evidence type="ECO:0000259" key="2">
    <source>
        <dbReference type="PROSITE" id="PS51462"/>
    </source>
</evidence>
<name>A0A7I9VTW4_MYCAG</name>
<dbReference type="PANTHER" id="PTHR21340">
    <property type="entry name" value="DIADENOSINE 5,5-P1,P4-TETRAPHOSPHATE PYROPHOSPHOHYDROLASE MUTT"/>
    <property type="match status" value="1"/>
</dbReference>
<organism evidence="3 4">
    <name type="scientific">Mycolicibacterium agri</name>
    <name type="common">Mycobacterium agri</name>
    <dbReference type="NCBI Taxonomy" id="36811"/>
    <lineage>
        <taxon>Bacteria</taxon>
        <taxon>Bacillati</taxon>
        <taxon>Actinomycetota</taxon>
        <taxon>Actinomycetes</taxon>
        <taxon>Mycobacteriales</taxon>
        <taxon>Mycobacteriaceae</taxon>
        <taxon>Mycolicibacterium</taxon>
    </lineage>
</organism>
<keyword evidence="1 3" id="KW-0378">Hydrolase</keyword>
<gene>
    <name evidence="3" type="ORF">MAGR_02920</name>
</gene>
<dbReference type="PROSITE" id="PS00893">
    <property type="entry name" value="NUDIX_BOX"/>
    <property type="match status" value="1"/>
</dbReference>
<comment type="caution">
    <text evidence="3">The sequence shown here is derived from an EMBL/GenBank/DDBJ whole genome shotgun (WGS) entry which is preliminary data.</text>
</comment>
<protein>
    <submittedName>
        <fullName evidence="3">Phosphohydrolase</fullName>
    </submittedName>
</protein>
<evidence type="ECO:0000313" key="4">
    <source>
        <dbReference type="Proteomes" id="UP000465302"/>
    </source>
</evidence>
<feature type="domain" description="Nudix hydrolase" evidence="2">
    <location>
        <begin position="1"/>
        <end position="150"/>
    </location>
</feature>
<dbReference type="Proteomes" id="UP000465302">
    <property type="component" value="Unassembled WGS sequence"/>
</dbReference>
<reference evidence="3 4" key="1">
    <citation type="journal article" date="2019" name="Emerg. Microbes Infect.">
        <title>Comprehensive subspecies identification of 175 nontuberculous mycobacteria species based on 7547 genomic profiles.</title>
        <authorList>
            <person name="Matsumoto Y."/>
            <person name="Kinjo T."/>
            <person name="Motooka D."/>
            <person name="Nabeya D."/>
            <person name="Jung N."/>
            <person name="Uechi K."/>
            <person name="Horii T."/>
            <person name="Iida T."/>
            <person name="Fujita J."/>
            <person name="Nakamura S."/>
        </authorList>
    </citation>
    <scope>NUCLEOTIDE SEQUENCE [LARGE SCALE GENOMIC DNA]</scope>
    <source>
        <strain evidence="3 4">JCM 6377</strain>
    </source>
</reference>
<dbReference type="GO" id="GO:0006754">
    <property type="term" value="P:ATP biosynthetic process"/>
    <property type="evidence" value="ECO:0007669"/>
    <property type="project" value="TreeGrafter"/>
</dbReference>
<dbReference type="InterPro" id="IPR000086">
    <property type="entry name" value="NUDIX_hydrolase_dom"/>
</dbReference>
<dbReference type="RefSeq" id="WP_163700244.1">
    <property type="nucleotide sequence ID" value="NZ_BLKS01000001.1"/>
</dbReference>
<dbReference type="InterPro" id="IPR015797">
    <property type="entry name" value="NUDIX_hydrolase-like_dom_sf"/>
</dbReference>
<dbReference type="GO" id="GO:0006167">
    <property type="term" value="P:AMP biosynthetic process"/>
    <property type="evidence" value="ECO:0007669"/>
    <property type="project" value="TreeGrafter"/>
</dbReference>
<evidence type="ECO:0000313" key="3">
    <source>
        <dbReference type="EMBL" id="GFG48851.1"/>
    </source>
</evidence>
<dbReference type="PANTHER" id="PTHR21340:SF7">
    <property type="entry name" value="NUDIX HYDROLASE DOMAIN-CONTAINING PROTEIN"/>
    <property type="match status" value="1"/>
</dbReference>
<dbReference type="Gene3D" id="3.90.79.10">
    <property type="entry name" value="Nucleoside Triphosphate Pyrophosphohydrolase"/>
    <property type="match status" value="1"/>
</dbReference>
<dbReference type="AlphaFoldDB" id="A0A7I9VTW4"/>
<evidence type="ECO:0000256" key="1">
    <source>
        <dbReference type="ARBA" id="ARBA00022801"/>
    </source>
</evidence>
<dbReference type="Pfam" id="PF00293">
    <property type="entry name" value="NUDIX"/>
    <property type="match status" value="1"/>
</dbReference>
<proteinExistence type="predicted"/>
<dbReference type="EMBL" id="BLKS01000001">
    <property type="protein sequence ID" value="GFG48851.1"/>
    <property type="molecule type" value="Genomic_DNA"/>
</dbReference>
<dbReference type="GO" id="GO:0004081">
    <property type="term" value="F:bis(5'-nucleosyl)-tetraphosphatase (asymmetrical) activity"/>
    <property type="evidence" value="ECO:0007669"/>
    <property type="project" value="TreeGrafter"/>
</dbReference>
<accession>A0A7I9VTW4</accession>
<dbReference type="PROSITE" id="PS51462">
    <property type="entry name" value="NUDIX"/>
    <property type="match status" value="1"/>
</dbReference>
<dbReference type="CDD" id="cd04662">
    <property type="entry name" value="NUDIX_Hydrolase"/>
    <property type="match status" value="1"/>
</dbReference>
<dbReference type="SUPFAM" id="SSF55811">
    <property type="entry name" value="Nudix"/>
    <property type="match status" value="1"/>
</dbReference>
<dbReference type="InterPro" id="IPR051325">
    <property type="entry name" value="Nudix_hydrolase_domain"/>
</dbReference>
<dbReference type="InterPro" id="IPR020084">
    <property type="entry name" value="NUDIX_hydrolase_CS"/>
</dbReference>